<evidence type="ECO:0000313" key="2">
    <source>
        <dbReference type="Proteomes" id="UP000639504"/>
    </source>
</evidence>
<comment type="caution">
    <text evidence="1">The sequence shown here is derived from an EMBL/GenBank/DDBJ whole genome shotgun (WGS) entry which is preliminary data.</text>
</comment>
<gene>
    <name evidence="1" type="ORF">IR015_04775</name>
</gene>
<proteinExistence type="predicted"/>
<dbReference type="AlphaFoldDB" id="A0AAW4BWT4"/>
<protein>
    <submittedName>
        <fullName evidence="1">Uncharacterized protein</fullName>
    </submittedName>
</protein>
<organism evidence="1 2">
    <name type="scientific">Pseudomonas putida</name>
    <name type="common">Arthrobacter siderocapsulatus</name>
    <dbReference type="NCBI Taxonomy" id="303"/>
    <lineage>
        <taxon>Bacteria</taxon>
        <taxon>Pseudomonadati</taxon>
        <taxon>Pseudomonadota</taxon>
        <taxon>Gammaproteobacteria</taxon>
        <taxon>Pseudomonadales</taxon>
        <taxon>Pseudomonadaceae</taxon>
        <taxon>Pseudomonas</taxon>
    </lineage>
</organism>
<name>A0AAW4BWT4_PSEPU</name>
<reference evidence="1" key="1">
    <citation type="submission" date="2020-10" db="EMBL/GenBank/DDBJ databases">
        <title>Genome sequences of Pseudomonas isolates.</title>
        <authorList>
            <person name="Wessels L."/>
            <person name="Reich F."/>
            <person name="Hammerl J."/>
        </authorList>
    </citation>
    <scope>NUCLEOTIDE SEQUENCE</scope>
    <source>
        <strain evidence="1">20-MO00640-0</strain>
    </source>
</reference>
<evidence type="ECO:0000313" key="1">
    <source>
        <dbReference type="EMBL" id="MBF8734719.1"/>
    </source>
</evidence>
<sequence length="192" mass="22201">MIHANFTAELHCQHGQVGVVETPLYIHPLFSLDQDGWLCTEHQRGDTPSFKPVTFMFRFLKQKGDRIHYAINGAQTWEYFGSSLQRNRNGWVGFYATHILGRVIANALPSDIIEEAYHGKGQWKIETLEPWDGQLETAEDVPFYLRDLDGYRVALAKSVYTRDKVKRHYWFLNASSKEGEILVFKLKNIQPA</sequence>
<dbReference type="EMBL" id="JADLKB010000003">
    <property type="protein sequence ID" value="MBF8734719.1"/>
    <property type="molecule type" value="Genomic_DNA"/>
</dbReference>
<dbReference type="Proteomes" id="UP000639504">
    <property type="component" value="Unassembled WGS sequence"/>
</dbReference>
<accession>A0AAW4BWT4</accession>
<dbReference type="RefSeq" id="WP_196182491.1">
    <property type="nucleotide sequence ID" value="NZ_JADLJW010000002.1"/>
</dbReference>